<keyword evidence="10" id="KW-0408">Iron</keyword>
<evidence type="ECO:0000256" key="9">
    <source>
        <dbReference type="ARBA" id="ARBA00023002"/>
    </source>
</evidence>
<evidence type="ECO:0000256" key="2">
    <source>
        <dbReference type="ARBA" id="ARBA00004370"/>
    </source>
</evidence>
<organism evidence="13 14">
    <name type="scientific">Cyclocybe aegerita</name>
    <name type="common">Black poplar mushroom</name>
    <name type="synonym">Agrocybe aegerita</name>
    <dbReference type="NCBI Taxonomy" id="1973307"/>
    <lineage>
        <taxon>Eukaryota</taxon>
        <taxon>Fungi</taxon>
        <taxon>Dikarya</taxon>
        <taxon>Basidiomycota</taxon>
        <taxon>Agaricomycotina</taxon>
        <taxon>Agaricomycetes</taxon>
        <taxon>Agaricomycetidae</taxon>
        <taxon>Agaricales</taxon>
        <taxon>Agaricineae</taxon>
        <taxon>Bolbitiaceae</taxon>
        <taxon>Cyclocybe</taxon>
    </lineage>
</organism>
<keyword evidence="12" id="KW-0472">Membrane</keyword>
<dbReference type="GO" id="GO:0020037">
    <property type="term" value="F:heme binding"/>
    <property type="evidence" value="ECO:0007669"/>
    <property type="project" value="InterPro"/>
</dbReference>
<dbReference type="InterPro" id="IPR050121">
    <property type="entry name" value="Cytochrome_P450_monoxygenase"/>
</dbReference>
<keyword evidence="9" id="KW-0560">Oxidoreductase</keyword>
<evidence type="ECO:0000256" key="4">
    <source>
        <dbReference type="ARBA" id="ARBA00010617"/>
    </source>
</evidence>
<dbReference type="Proteomes" id="UP000467700">
    <property type="component" value="Unassembled WGS sequence"/>
</dbReference>
<evidence type="ECO:0008006" key="15">
    <source>
        <dbReference type="Google" id="ProtNLM"/>
    </source>
</evidence>
<keyword evidence="7" id="KW-0479">Metal-binding</keyword>
<dbReference type="GO" id="GO:0004497">
    <property type="term" value="F:monooxygenase activity"/>
    <property type="evidence" value="ECO:0007669"/>
    <property type="project" value="UniProtKB-KW"/>
</dbReference>
<accession>A0A8S0VS34</accession>
<evidence type="ECO:0000313" key="13">
    <source>
        <dbReference type="EMBL" id="CAA7265719.1"/>
    </source>
</evidence>
<dbReference type="GO" id="GO:0005506">
    <property type="term" value="F:iron ion binding"/>
    <property type="evidence" value="ECO:0007669"/>
    <property type="project" value="InterPro"/>
</dbReference>
<evidence type="ECO:0000256" key="11">
    <source>
        <dbReference type="ARBA" id="ARBA00023033"/>
    </source>
</evidence>
<dbReference type="InterPro" id="IPR001128">
    <property type="entry name" value="Cyt_P450"/>
</dbReference>
<dbReference type="GO" id="GO:0016020">
    <property type="term" value="C:membrane"/>
    <property type="evidence" value="ECO:0007669"/>
    <property type="project" value="UniProtKB-SubCell"/>
</dbReference>
<evidence type="ECO:0000256" key="8">
    <source>
        <dbReference type="ARBA" id="ARBA00022989"/>
    </source>
</evidence>
<dbReference type="Pfam" id="PF00067">
    <property type="entry name" value="p450"/>
    <property type="match status" value="1"/>
</dbReference>
<dbReference type="InterPro" id="IPR036396">
    <property type="entry name" value="Cyt_P450_sf"/>
</dbReference>
<dbReference type="Gene3D" id="1.10.630.10">
    <property type="entry name" value="Cytochrome P450"/>
    <property type="match status" value="1"/>
</dbReference>
<evidence type="ECO:0000256" key="3">
    <source>
        <dbReference type="ARBA" id="ARBA00004721"/>
    </source>
</evidence>
<sequence length="128" mass="14195">MHEIFVPKDTDVFVSILASNSNPDIWGPDSYEWKPERWLTSMPDAVIETHVPGVYSHLMTFLGGGRSCIGFKFSQLEMKVVLSLLVASFKFSPSNKEVVWKMTGIVTPTTVGNKTPTPELPLVVELVA</sequence>
<comment type="subcellular location">
    <subcellularLocation>
        <location evidence="2">Membrane</location>
    </subcellularLocation>
</comment>
<keyword evidence="14" id="KW-1185">Reference proteome</keyword>
<comment type="pathway">
    <text evidence="3">Secondary metabolite biosynthesis; terpenoid biosynthesis.</text>
</comment>
<dbReference type="OrthoDB" id="1470350at2759"/>
<comment type="similarity">
    <text evidence="4">Belongs to the cytochrome P450 family.</text>
</comment>
<dbReference type="SUPFAM" id="SSF48264">
    <property type="entry name" value="Cytochrome P450"/>
    <property type="match status" value="1"/>
</dbReference>
<dbReference type="GO" id="GO:0016705">
    <property type="term" value="F:oxidoreductase activity, acting on paired donors, with incorporation or reduction of molecular oxygen"/>
    <property type="evidence" value="ECO:0007669"/>
    <property type="project" value="InterPro"/>
</dbReference>
<gene>
    <name evidence="13" type="ORF">AAE3_LOCUS8011</name>
</gene>
<dbReference type="PANTHER" id="PTHR24305:SF166">
    <property type="entry name" value="CYTOCHROME P450 12A4, MITOCHONDRIAL-RELATED"/>
    <property type="match status" value="1"/>
</dbReference>
<evidence type="ECO:0000313" key="14">
    <source>
        <dbReference type="Proteomes" id="UP000467700"/>
    </source>
</evidence>
<dbReference type="AlphaFoldDB" id="A0A8S0VS34"/>
<evidence type="ECO:0000256" key="7">
    <source>
        <dbReference type="ARBA" id="ARBA00022723"/>
    </source>
</evidence>
<evidence type="ECO:0000256" key="6">
    <source>
        <dbReference type="ARBA" id="ARBA00022692"/>
    </source>
</evidence>
<comment type="caution">
    <text evidence="13">The sequence shown here is derived from an EMBL/GenBank/DDBJ whole genome shotgun (WGS) entry which is preliminary data.</text>
</comment>
<evidence type="ECO:0000256" key="1">
    <source>
        <dbReference type="ARBA" id="ARBA00001971"/>
    </source>
</evidence>
<evidence type="ECO:0000256" key="5">
    <source>
        <dbReference type="ARBA" id="ARBA00022617"/>
    </source>
</evidence>
<reference evidence="13 14" key="1">
    <citation type="submission" date="2020-01" db="EMBL/GenBank/DDBJ databases">
        <authorList>
            <person name="Gupta K D."/>
        </authorList>
    </citation>
    <scope>NUCLEOTIDE SEQUENCE [LARGE SCALE GENOMIC DNA]</scope>
</reference>
<dbReference type="EMBL" id="CACVBS010000050">
    <property type="protein sequence ID" value="CAA7265719.1"/>
    <property type="molecule type" value="Genomic_DNA"/>
</dbReference>
<proteinExistence type="inferred from homology"/>
<name>A0A8S0VS34_CYCAE</name>
<evidence type="ECO:0000256" key="12">
    <source>
        <dbReference type="ARBA" id="ARBA00023136"/>
    </source>
</evidence>
<keyword evidence="8" id="KW-1133">Transmembrane helix</keyword>
<keyword evidence="5" id="KW-0349">Heme</keyword>
<comment type="cofactor">
    <cofactor evidence="1">
        <name>heme</name>
        <dbReference type="ChEBI" id="CHEBI:30413"/>
    </cofactor>
</comment>
<protein>
    <recommendedName>
        <fullName evidence="15">Cytochrome P450</fullName>
    </recommendedName>
</protein>
<keyword evidence="6" id="KW-0812">Transmembrane</keyword>
<evidence type="ECO:0000256" key="10">
    <source>
        <dbReference type="ARBA" id="ARBA00023004"/>
    </source>
</evidence>
<dbReference type="PANTHER" id="PTHR24305">
    <property type="entry name" value="CYTOCHROME P450"/>
    <property type="match status" value="1"/>
</dbReference>
<keyword evidence="11" id="KW-0503">Monooxygenase</keyword>